<evidence type="ECO:0000313" key="3">
    <source>
        <dbReference type="Proteomes" id="UP001139648"/>
    </source>
</evidence>
<proteinExistence type="predicted"/>
<sequence length="200" mass="21783">MEIAWQPGNDDGDSFTVRYSPAGDDPTGELARLIDSGRLGRLLRELGNGESVDHLPESAADMEETLHVVRDAVEVLETRLRLLMTAARARFRGDFPLRDLADDAGLATMTARRRLMEDRGRWPGLAPATGNEVQVLITVGDQAHLITSLHPASAPLRVEAARVAEQAGVPVNELPGRRFTVERLTAADADGFTLVDDPRL</sequence>
<keyword evidence="3" id="KW-1185">Reference proteome</keyword>
<evidence type="ECO:0000256" key="1">
    <source>
        <dbReference type="SAM" id="MobiDB-lite"/>
    </source>
</evidence>
<accession>A0A9X2G8J2</accession>
<comment type="caution">
    <text evidence="2">The sequence shown here is derived from an EMBL/GenBank/DDBJ whole genome shotgun (WGS) entry which is preliminary data.</text>
</comment>
<gene>
    <name evidence="2" type="ORF">HD597_000195</name>
</gene>
<reference evidence="2" key="1">
    <citation type="submission" date="2022-06" db="EMBL/GenBank/DDBJ databases">
        <title>Sequencing the genomes of 1000 actinobacteria strains.</title>
        <authorList>
            <person name="Klenk H.-P."/>
        </authorList>
    </citation>
    <scope>NUCLEOTIDE SEQUENCE</scope>
    <source>
        <strain evidence="2">DSM 46694</strain>
    </source>
</reference>
<dbReference type="Proteomes" id="UP001139648">
    <property type="component" value="Unassembled WGS sequence"/>
</dbReference>
<dbReference type="RefSeq" id="WP_253739614.1">
    <property type="nucleotide sequence ID" value="NZ_BAABKA010000086.1"/>
</dbReference>
<evidence type="ECO:0000313" key="2">
    <source>
        <dbReference type="EMBL" id="MCP2353175.1"/>
    </source>
</evidence>
<feature type="region of interest" description="Disordered" evidence="1">
    <location>
        <begin position="1"/>
        <end position="23"/>
    </location>
</feature>
<dbReference type="AlphaFoldDB" id="A0A9X2G8J2"/>
<dbReference type="EMBL" id="JAMZEB010000001">
    <property type="protein sequence ID" value="MCP2353175.1"/>
    <property type="molecule type" value="Genomic_DNA"/>
</dbReference>
<protein>
    <submittedName>
        <fullName evidence="2">Uncharacterized protein</fullName>
    </submittedName>
</protein>
<name>A0A9X2G8J2_9ACTN</name>
<organism evidence="2 3">
    <name type="scientific">Nonomuraea thailandensis</name>
    <dbReference type="NCBI Taxonomy" id="1188745"/>
    <lineage>
        <taxon>Bacteria</taxon>
        <taxon>Bacillati</taxon>
        <taxon>Actinomycetota</taxon>
        <taxon>Actinomycetes</taxon>
        <taxon>Streptosporangiales</taxon>
        <taxon>Streptosporangiaceae</taxon>
        <taxon>Nonomuraea</taxon>
    </lineage>
</organism>